<feature type="transmembrane region" description="Helical" evidence="12">
    <location>
        <begin position="6"/>
        <end position="29"/>
    </location>
</feature>
<accession>A0ABW1SXS1</accession>
<evidence type="ECO:0000259" key="13">
    <source>
        <dbReference type="PROSITE" id="PS51371"/>
    </source>
</evidence>
<dbReference type="SUPFAM" id="SSF54631">
    <property type="entry name" value="CBS-domain pair"/>
    <property type="match status" value="1"/>
</dbReference>
<evidence type="ECO:0000256" key="8">
    <source>
        <dbReference type="ARBA" id="ARBA00023136"/>
    </source>
</evidence>
<name>A0ABW1SXS1_9ACTN</name>
<dbReference type="PROSITE" id="PS51371">
    <property type="entry name" value="CBS"/>
    <property type="match status" value="2"/>
</dbReference>
<keyword evidence="4 10" id="KW-0812">Transmembrane</keyword>
<organism evidence="15 16">
    <name type="scientific">Longivirga aurantiaca</name>
    <dbReference type="NCBI Taxonomy" id="1837743"/>
    <lineage>
        <taxon>Bacteria</taxon>
        <taxon>Bacillati</taxon>
        <taxon>Actinomycetota</taxon>
        <taxon>Actinomycetes</taxon>
        <taxon>Sporichthyales</taxon>
        <taxon>Sporichthyaceae</taxon>
        <taxon>Longivirga</taxon>
    </lineage>
</organism>
<comment type="subcellular location">
    <subcellularLocation>
        <location evidence="1">Cell membrane</location>
        <topology evidence="1">Multi-pass membrane protein</topology>
    </subcellularLocation>
</comment>
<dbReference type="RefSeq" id="WP_386763851.1">
    <property type="nucleotide sequence ID" value="NZ_JBHSTI010000002.1"/>
</dbReference>
<dbReference type="CDD" id="cd04590">
    <property type="entry name" value="CBS_pair_CorC_HlyC_assoc"/>
    <property type="match status" value="1"/>
</dbReference>
<keyword evidence="6 10" id="KW-1133">Transmembrane helix</keyword>
<dbReference type="Gene3D" id="3.10.580.10">
    <property type="entry name" value="CBS-domain"/>
    <property type="match status" value="1"/>
</dbReference>
<dbReference type="Pfam" id="PF00571">
    <property type="entry name" value="CBS"/>
    <property type="match status" value="2"/>
</dbReference>
<evidence type="ECO:0000256" key="7">
    <source>
        <dbReference type="ARBA" id="ARBA00023122"/>
    </source>
</evidence>
<evidence type="ECO:0000259" key="14">
    <source>
        <dbReference type="PROSITE" id="PS51846"/>
    </source>
</evidence>
<dbReference type="SMART" id="SM01091">
    <property type="entry name" value="CorC_HlyC"/>
    <property type="match status" value="1"/>
</dbReference>
<evidence type="ECO:0000256" key="12">
    <source>
        <dbReference type="SAM" id="Phobius"/>
    </source>
</evidence>
<keyword evidence="8 10" id="KW-0472">Membrane</keyword>
<dbReference type="InterPro" id="IPR016169">
    <property type="entry name" value="FAD-bd_PCMH_sub2"/>
</dbReference>
<evidence type="ECO:0000256" key="10">
    <source>
        <dbReference type="PROSITE-ProRule" id="PRU01193"/>
    </source>
</evidence>
<feature type="domain" description="CBS" evidence="13">
    <location>
        <begin position="282"/>
        <end position="339"/>
    </location>
</feature>
<dbReference type="Pfam" id="PF03471">
    <property type="entry name" value="CorC_HlyC"/>
    <property type="match status" value="1"/>
</dbReference>
<proteinExistence type="inferred from homology"/>
<dbReference type="PROSITE" id="PS51846">
    <property type="entry name" value="CNNM"/>
    <property type="match status" value="1"/>
</dbReference>
<protein>
    <submittedName>
        <fullName evidence="15">Hemolysin family protein</fullName>
    </submittedName>
</protein>
<dbReference type="SUPFAM" id="SSF56176">
    <property type="entry name" value="FAD-binding/transporter-associated domain-like"/>
    <property type="match status" value="1"/>
</dbReference>
<dbReference type="InterPro" id="IPR002550">
    <property type="entry name" value="CNNM"/>
</dbReference>
<evidence type="ECO:0000256" key="6">
    <source>
        <dbReference type="ARBA" id="ARBA00022989"/>
    </source>
</evidence>
<keyword evidence="7 9" id="KW-0129">CBS domain</keyword>
<evidence type="ECO:0000256" key="3">
    <source>
        <dbReference type="ARBA" id="ARBA00022475"/>
    </source>
</evidence>
<dbReference type="InterPro" id="IPR036318">
    <property type="entry name" value="FAD-bd_PCMH-like_sf"/>
</dbReference>
<feature type="transmembrane region" description="Helical" evidence="12">
    <location>
        <begin position="60"/>
        <end position="80"/>
    </location>
</feature>
<comment type="caution">
    <text evidence="15">The sequence shown here is derived from an EMBL/GenBank/DDBJ whole genome shotgun (WGS) entry which is preliminary data.</text>
</comment>
<evidence type="ECO:0000256" key="11">
    <source>
        <dbReference type="SAM" id="MobiDB-lite"/>
    </source>
</evidence>
<gene>
    <name evidence="15" type="ORF">ACFQGU_02930</name>
</gene>
<evidence type="ECO:0000256" key="9">
    <source>
        <dbReference type="PROSITE-ProRule" id="PRU00703"/>
    </source>
</evidence>
<evidence type="ECO:0000256" key="2">
    <source>
        <dbReference type="ARBA" id="ARBA00006337"/>
    </source>
</evidence>
<dbReference type="Proteomes" id="UP001596138">
    <property type="component" value="Unassembled WGS sequence"/>
</dbReference>
<dbReference type="InterPro" id="IPR051676">
    <property type="entry name" value="UPF0053_domain"/>
</dbReference>
<dbReference type="InterPro" id="IPR000644">
    <property type="entry name" value="CBS_dom"/>
</dbReference>
<evidence type="ECO:0000313" key="15">
    <source>
        <dbReference type="EMBL" id="MFC6236817.1"/>
    </source>
</evidence>
<keyword evidence="3" id="KW-1003">Cell membrane</keyword>
<dbReference type="InterPro" id="IPR005170">
    <property type="entry name" value="Transptr-assoc_dom"/>
</dbReference>
<dbReference type="EMBL" id="JBHSTI010000002">
    <property type="protein sequence ID" value="MFC6236817.1"/>
    <property type="molecule type" value="Genomic_DNA"/>
</dbReference>
<feature type="region of interest" description="Disordered" evidence="11">
    <location>
        <begin position="424"/>
        <end position="451"/>
    </location>
</feature>
<evidence type="ECO:0000256" key="1">
    <source>
        <dbReference type="ARBA" id="ARBA00004651"/>
    </source>
</evidence>
<evidence type="ECO:0000256" key="5">
    <source>
        <dbReference type="ARBA" id="ARBA00022737"/>
    </source>
</evidence>
<dbReference type="Gene3D" id="3.30.465.10">
    <property type="match status" value="1"/>
</dbReference>
<feature type="domain" description="CNNM transmembrane" evidence="14">
    <location>
        <begin position="1"/>
        <end position="199"/>
    </location>
</feature>
<dbReference type="InterPro" id="IPR046342">
    <property type="entry name" value="CBS_dom_sf"/>
</dbReference>
<dbReference type="InterPro" id="IPR044751">
    <property type="entry name" value="Ion_transp-like_CBS"/>
</dbReference>
<comment type="similarity">
    <text evidence="2">Belongs to the UPF0053 family.</text>
</comment>
<evidence type="ECO:0000313" key="16">
    <source>
        <dbReference type="Proteomes" id="UP001596138"/>
    </source>
</evidence>
<sequence length="451" mass="48664">MSEFLLNLGVVLLFTLVGGFFAAAEIALVSLRESQVQRIVAERGRRGQRLADLVEDPNRFLAAVQVGVTMAGFLSAGFGASRMSPQISPILVGWGLSQGAADAIAFVLVTVLLVYISLVLGELTPKRIGLQNAEGIAVAVAGVVDWLARISRPFIWLLSRSTDVLVRVLGGDPNANREEISEDELRGILASQSSLTQQERELIDDVFEAGEREVREVMVPRTEVDFIDASTPAYKAARAVASMPHSRYPVYRDSQDDIVGFVHVRDILDPSISDRGIRVDELTREVLMLPGSKRVLPAMFEMRAAGAHLAIVVDEYGGTAGIVTLEDLVEELVGDIRDEYDVEERPELRVGGEIEVDGLLNIEDFADEVGFELPEGPYETVAGFVMADLGHLPEVGESVVVDGRTLTVSELDGRRASRIRVTLRKPGGGDAEGATETGARSTPSPMEGSGA</sequence>
<dbReference type="PANTHER" id="PTHR43099:SF5">
    <property type="entry name" value="HLYC_CORC FAMILY TRANSPORTER"/>
    <property type="match status" value="1"/>
</dbReference>
<keyword evidence="16" id="KW-1185">Reference proteome</keyword>
<evidence type="ECO:0000256" key="4">
    <source>
        <dbReference type="ARBA" id="ARBA00022692"/>
    </source>
</evidence>
<feature type="domain" description="CBS" evidence="13">
    <location>
        <begin position="218"/>
        <end position="281"/>
    </location>
</feature>
<keyword evidence="5" id="KW-0677">Repeat</keyword>
<reference evidence="16" key="1">
    <citation type="journal article" date="2019" name="Int. J. Syst. Evol. Microbiol.">
        <title>The Global Catalogue of Microorganisms (GCM) 10K type strain sequencing project: providing services to taxonomists for standard genome sequencing and annotation.</title>
        <authorList>
            <consortium name="The Broad Institute Genomics Platform"/>
            <consortium name="The Broad Institute Genome Sequencing Center for Infectious Disease"/>
            <person name="Wu L."/>
            <person name="Ma J."/>
        </authorList>
    </citation>
    <scope>NUCLEOTIDE SEQUENCE [LARGE SCALE GENOMIC DNA]</scope>
    <source>
        <strain evidence="16">CGMCC 4.7317</strain>
    </source>
</reference>
<dbReference type="Pfam" id="PF01595">
    <property type="entry name" value="CNNM"/>
    <property type="match status" value="1"/>
</dbReference>
<feature type="transmembrane region" description="Helical" evidence="12">
    <location>
        <begin position="100"/>
        <end position="120"/>
    </location>
</feature>
<dbReference type="PANTHER" id="PTHR43099">
    <property type="entry name" value="UPF0053 PROTEIN YRKA"/>
    <property type="match status" value="1"/>
</dbReference>